<dbReference type="SUPFAM" id="SSF52540">
    <property type="entry name" value="P-loop containing nucleoside triphosphate hydrolases"/>
    <property type="match status" value="1"/>
</dbReference>
<evidence type="ECO:0000313" key="2">
    <source>
        <dbReference type="Proteomes" id="UP001159428"/>
    </source>
</evidence>
<proteinExistence type="predicted"/>
<feature type="non-terminal residue" evidence="1">
    <location>
        <position position="693"/>
    </location>
</feature>
<dbReference type="Gene3D" id="3.40.50.300">
    <property type="entry name" value="P-loop containing nucleotide triphosphate hydrolases"/>
    <property type="match status" value="1"/>
</dbReference>
<dbReference type="InterPro" id="IPR027417">
    <property type="entry name" value="P-loop_NTPase"/>
</dbReference>
<dbReference type="AlphaFoldDB" id="A0AAU9WAW2"/>
<keyword evidence="2" id="KW-1185">Reference proteome</keyword>
<dbReference type="Proteomes" id="UP001159428">
    <property type="component" value="Unassembled WGS sequence"/>
</dbReference>
<name>A0AAU9WAW2_9CNID</name>
<protein>
    <submittedName>
        <fullName evidence="1">Uncharacterized protein</fullName>
    </submittedName>
</protein>
<dbReference type="EMBL" id="CALNXJ010000011">
    <property type="protein sequence ID" value="CAH3108121.1"/>
    <property type="molecule type" value="Genomic_DNA"/>
</dbReference>
<comment type="caution">
    <text evidence="1">The sequence shown here is derived from an EMBL/GenBank/DDBJ whole genome shotgun (WGS) entry which is preliminary data.</text>
</comment>
<sequence>MVSGYVVKRPAGEYCFDFEKCCEEYLTRRWPNWKTEDRTYMFPPVFRFRYTSPTGDAAGAVELNEAEKGYMRGDYAELKIFRLLEKFGREKCQPMFVFSQFKYKEFIEETKEAMRDMHPLFASLEDRFVGENVKGEIDFVVLHRRIGVILIEVKANEEFKSSRDEEAKKQLKFAEDFVRVFLEAKGINIPVYKVIAMPSVPDEGNSSDGYINLRKIHLGMDDEGNVQDLLPFEQWWGQNFTKGAFEEHEKKFLSLISVFVGQRVTVSATAQILGRVFQTIDGQSFLRQSYRKVKKKKNLEGTESTEVGRPEKEDASILARQFMFLNKEQLALWRGEKKQLFCGAAGTGKTILIQHKALECAKRNEKVVIFVPAILGKLYEKFFSSNKILSLHFNYERDRQHFEHNSMEDCALKFFKKFFGRSEPCDEKVLIVTICQLPLFLNFVDSEEERVDEFHIFVDEFQSFLASDSLKRFLIGHQSPSFYRWIAYDVQQLLSTDTLDNYIAFQDLIFDLCNTKRFYHAPSLQTVMRCTSEIFETLKKFDEESFSKERTQREDEFAKKYWYLPQHLGHHVCGPQVIPHIKEKVSLDVNPDFYFEIIEEEINQWAKVDDTYELNKVAVLVPDKKWIEKLSSHLQEKGVSHCRIGDDKGVIVLDLMEHAQSYEWPVVIAICDKDFEGINYFPFSRAVTRLVTV</sequence>
<accession>A0AAU9WAW2</accession>
<reference evidence="1 2" key="1">
    <citation type="submission" date="2022-05" db="EMBL/GenBank/DDBJ databases">
        <authorList>
            <consortium name="Genoscope - CEA"/>
            <person name="William W."/>
        </authorList>
    </citation>
    <scope>NUCLEOTIDE SEQUENCE [LARGE SCALE GENOMIC DNA]</scope>
</reference>
<organism evidence="1 2">
    <name type="scientific">Pocillopora meandrina</name>
    <dbReference type="NCBI Taxonomy" id="46732"/>
    <lineage>
        <taxon>Eukaryota</taxon>
        <taxon>Metazoa</taxon>
        <taxon>Cnidaria</taxon>
        <taxon>Anthozoa</taxon>
        <taxon>Hexacorallia</taxon>
        <taxon>Scleractinia</taxon>
        <taxon>Astrocoeniina</taxon>
        <taxon>Pocilloporidae</taxon>
        <taxon>Pocillopora</taxon>
    </lineage>
</organism>
<evidence type="ECO:0000313" key="1">
    <source>
        <dbReference type="EMBL" id="CAH3108121.1"/>
    </source>
</evidence>
<gene>
    <name evidence="1" type="ORF">PMEA_00003135</name>
</gene>